<dbReference type="Proteomes" id="UP000236161">
    <property type="component" value="Unassembled WGS sequence"/>
</dbReference>
<accession>A0A2I0A4P6</accession>
<evidence type="ECO:0000256" key="1">
    <source>
        <dbReference type="SAM" id="MobiDB-lite"/>
    </source>
</evidence>
<evidence type="ECO:0000313" key="3">
    <source>
        <dbReference type="Proteomes" id="UP000236161"/>
    </source>
</evidence>
<protein>
    <submittedName>
        <fullName evidence="2">Uncharacterized protein</fullName>
    </submittedName>
</protein>
<evidence type="ECO:0000313" key="2">
    <source>
        <dbReference type="EMBL" id="PKA50500.1"/>
    </source>
</evidence>
<gene>
    <name evidence="2" type="ORF">AXF42_Ash013714</name>
</gene>
<reference evidence="2 3" key="1">
    <citation type="journal article" date="2017" name="Nature">
        <title>The Apostasia genome and the evolution of orchids.</title>
        <authorList>
            <person name="Zhang G.Q."/>
            <person name="Liu K.W."/>
            <person name="Li Z."/>
            <person name="Lohaus R."/>
            <person name="Hsiao Y.Y."/>
            <person name="Niu S.C."/>
            <person name="Wang J.Y."/>
            <person name="Lin Y.C."/>
            <person name="Xu Q."/>
            <person name="Chen L.J."/>
            <person name="Yoshida K."/>
            <person name="Fujiwara S."/>
            <person name="Wang Z.W."/>
            <person name="Zhang Y.Q."/>
            <person name="Mitsuda N."/>
            <person name="Wang M."/>
            <person name="Liu G.H."/>
            <person name="Pecoraro L."/>
            <person name="Huang H.X."/>
            <person name="Xiao X.J."/>
            <person name="Lin M."/>
            <person name="Wu X.Y."/>
            <person name="Wu W.L."/>
            <person name="Chen Y.Y."/>
            <person name="Chang S.B."/>
            <person name="Sakamoto S."/>
            <person name="Ohme-Takagi M."/>
            <person name="Yagi M."/>
            <person name="Zeng S.J."/>
            <person name="Shen C.Y."/>
            <person name="Yeh C.M."/>
            <person name="Luo Y.B."/>
            <person name="Tsai W.C."/>
            <person name="Van de Peer Y."/>
            <person name="Liu Z.J."/>
        </authorList>
    </citation>
    <scope>NUCLEOTIDE SEQUENCE [LARGE SCALE GENOMIC DNA]</scope>
    <source>
        <strain evidence="3">cv. Shenzhen</strain>
        <tissue evidence="2">Stem</tissue>
    </source>
</reference>
<proteinExistence type="predicted"/>
<dbReference type="EMBL" id="KZ452023">
    <property type="protein sequence ID" value="PKA50500.1"/>
    <property type="molecule type" value="Genomic_DNA"/>
</dbReference>
<keyword evidence="3" id="KW-1185">Reference proteome</keyword>
<sequence length="63" mass="7410">MKPRPRRTRTIPVNIDDDVTKRCLSQSAWPDRVVPSTRPFFQDTQIKDPHAPAVTDLQKQYQY</sequence>
<name>A0A2I0A4P6_9ASPA</name>
<feature type="region of interest" description="Disordered" evidence="1">
    <location>
        <begin position="42"/>
        <end position="63"/>
    </location>
</feature>
<dbReference type="AlphaFoldDB" id="A0A2I0A4P6"/>
<organism evidence="2 3">
    <name type="scientific">Apostasia shenzhenica</name>
    <dbReference type="NCBI Taxonomy" id="1088818"/>
    <lineage>
        <taxon>Eukaryota</taxon>
        <taxon>Viridiplantae</taxon>
        <taxon>Streptophyta</taxon>
        <taxon>Embryophyta</taxon>
        <taxon>Tracheophyta</taxon>
        <taxon>Spermatophyta</taxon>
        <taxon>Magnoliopsida</taxon>
        <taxon>Liliopsida</taxon>
        <taxon>Asparagales</taxon>
        <taxon>Orchidaceae</taxon>
        <taxon>Apostasioideae</taxon>
        <taxon>Apostasia</taxon>
    </lineage>
</organism>